<sequence length="195" mass="20094">MFAAISSSANVHTAIRLPDWSGVRGGDAKKDDTTATPSSTTAAGGSTQNLSEDQLKQLESLRKRDREVRAHEAAHQAAAGGLARGGASFSYQRGPDGQQYAIGGEVNIDTSPVSGNPAATLAKAATIARAALAPAEPSGQDRQVAARAGQMAAQALAELTLQHANPSDSGKEKTGLFKTVEAADRDRPTAIDLYA</sequence>
<feature type="compositionally biased region" description="Low complexity" evidence="1">
    <location>
        <begin position="34"/>
        <end position="47"/>
    </location>
</feature>
<keyword evidence="3" id="KW-1185">Reference proteome</keyword>
<dbReference type="OrthoDB" id="9812722at2"/>
<evidence type="ECO:0000256" key="1">
    <source>
        <dbReference type="SAM" id="MobiDB-lite"/>
    </source>
</evidence>
<feature type="region of interest" description="Disordered" evidence="1">
    <location>
        <begin position="19"/>
        <end position="49"/>
    </location>
</feature>
<dbReference type="STRING" id="1760988.SAMN02949497_2814"/>
<proteinExistence type="predicted"/>
<dbReference type="AlphaFoldDB" id="A0A1Y6CYZ7"/>
<feature type="region of interest" description="Disordered" evidence="1">
    <location>
        <begin position="65"/>
        <end position="84"/>
    </location>
</feature>
<gene>
    <name evidence="2" type="ORF">SAMN02949497_2814</name>
</gene>
<dbReference type="Pfam" id="PF12118">
    <property type="entry name" value="SprA-related"/>
    <property type="match status" value="1"/>
</dbReference>
<feature type="compositionally biased region" description="Low complexity" evidence="1">
    <location>
        <begin position="75"/>
        <end position="84"/>
    </location>
</feature>
<dbReference type="Proteomes" id="UP000192923">
    <property type="component" value="Unassembled WGS sequence"/>
</dbReference>
<feature type="compositionally biased region" description="Basic and acidic residues" evidence="1">
    <location>
        <begin position="65"/>
        <end position="74"/>
    </location>
</feature>
<dbReference type="InterPro" id="IPR021973">
    <property type="entry name" value="SprA-related"/>
</dbReference>
<dbReference type="RefSeq" id="WP_085213683.1">
    <property type="nucleotide sequence ID" value="NZ_FXAM01000001.1"/>
</dbReference>
<protein>
    <submittedName>
        <fullName evidence="2">SprA-related family protein</fullName>
    </submittedName>
</protein>
<dbReference type="EMBL" id="FXAM01000001">
    <property type="protein sequence ID" value="SMF95450.1"/>
    <property type="molecule type" value="Genomic_DNA"/>
</dbReference>
<evidence type="ECO:0000313" key="3">
    <source>
        <dbReference type="Proteomes" id="UP000192923"/>
    </source>
</evidence>
<organism evidence="2 3">
    <name type="scientific">Methylomagnum ishizawai</name>
    <dbReference type="NCBI Taxonomy" id="1760988"/>
    <lineage>
        <taxon>Bacteria</taxon>
        <taxon>Pseudomonadati</taxon>
        <taxon>Pseudomonadota</taxon>
        <taxon>Gammaproteobacteria</taxon>
        <taxon>Methylococcales</taxon>
        <taxon>Methylococcaceae</taxon>
        <taxon>Methylomagnum</taxon>
    </lineage>
</organism>
<evidence type="ECO:0000313" key="2">
    <source>
        <dbReference type="EMBL" id="SMF95450.1"/>
    </source>
</evidence>
<accession>A0A1Y6CYZ7</accession>
<reference evidence="2 3" key="1">
    <citation type="submission" date="2016-12" db="EMBL/GenBank/DDBJ databases">
        <authorList>
            <person name="Song W.-J."/>
            <person name="Kurnit D.M."/>
        </authorList>
    </citation>
    <scope>NUCLEOTIDE SEQUENCE [LARGE SCALE GENOMIC DNA]</scope>
    <source>
        <strain evidence="2 3">175</strain>
    </source>
</reference>
<name>A0A1Y6CYZ7_9GAMM</name>